<dbReference type="InterPro" id="IPR029044">
    <property type="entry name" value="Nucleotide-diphossugar_trans"/>
</dbReference>
<protein>
    <submittedName>
        <fullName evidence="6">Glycosyltransferase family 2 protein</fullName>
    </submittedName>
</protein>
<dbReference type="OrthoDB" id="9766299at2"/>
<evidence type="ECO:0000313" key="7">
    <source>
        <dbReference type="Proteomes" id="UP000306196"/>
    </source>
</evidence>
<dbReference type="Gene3D" id="3.90.550.10">
    <property type="entry name" value="Spore Coat Polysaccharide Biosynthesis Protein SpsA, Chain A"/>
    <property type="match status" value="1"/>
</dbReference>
<feature type="domain" description="Glycosyltransferase 2-like" evidence="5">
    <location>
        <begin position="71"/>
        <end position="185"/>
    </location>
</feature>
<keyword evidence="4" id="KW-0472">Membrane</keyword>
<keyword evidence="2" id="KW-0328">Glycosyltransferase</keyword>
<keyword evidence="3 6" id="KW-0808">Transferase</keyword>
<keyword evidence="4" id="KW-0812">Transmembrane</keyword>
<dbReference type="SUPFAM" id="SSF53448">
    <property type="entry name" value="Nucleotide-diphospho-sugar transferases"/>
    <property type="match status" value="1"/>
</dbReference>
<sequence length="402" mass="45397">MDGDFRHCTREGSQLKDTTLIDKMEYSLAIATLLVGLVYIHVGYPAIMALLARVFPRRKGKDESEKVKLVSMVLCIHNEASRLGARLDNLLSLECPVDREIWVVCDGCEDDSEALARAYGGEVVKVISWPSKRGKAAGLNAALEQVQGDVVVFCDVRQTFESDVVVKFLESLEDEEVGAVSGSLEIAASLAGGGKGMDVYWKLEKKLREWEGIFDASVGCTGAIYAIKRHLYAPIPEDTLLDDVVIPMSIAAKGKRVLFLRDARAFDPQTLAIDHEKRRKLRTLVGNYQMMFRYPNWIVPWRCRIWWQVISHKYLRLAVPWILIAIAVLTIFGIGSPLVKLFAAGQGILYLLGFLGWRFPNLKHKVFTIPSAFLVLQWSCLSALITYLRFRNDFQRVWQKSR</sequence>
<gene>
    <name evidence="6" type="ORF">FEM03_17920</name>
</gene>
<dbReference type="PANTHER" id="PTHR43630:SF1">
    <property type="entry name" value="POLY-BETA-1,6-N-ACETYL-D-GLUCOSAMINE SYNTHASE"/>
    <property type="match status" value="1"/>
</dbReference>
<dbReference type="GO" id="GO:0016757">
    <property type="term" value="F:glycosyltransferase activity"/>
    <property type="evidence" value="ECO:0007669"/>
    <property type="project" value="UniProtKB-KW"/>
</dbReference>
<evidence type="ECO:0000256" key="4">
    <source>
        <dbReference type="SAM" id="Phobius"/>
    </source>
</evidence>
<dbReference type="Proteomes" id="UP000306196">
    <property type="component" value="Unassembled WGS sequence"/>
</dbReference>
<dbReference type="CDD" id="cd06439">
    <property type="entry name" value="CESA_like_1"/>
    <property type="match status" value="1"/>
</dbReference>
<name>A0A5R8KAC9_9BACT</name>
<proteinExistence type="inferred from homology"/>
<keyword evidence="7" id="KW-1185">Reference proteome</keyword>
<dbReference type="Pfam" id="PF00535">
    <property type="entry name" value="Glycos_transf_2"/>
    <property type="match status" value="1"/>
</dbReference>
<evidence type="ECO:0000259" key="5">
    <source>
        <dbReference type="Pfam" id="PF00535"/>
    </source>
</evidence>
<feature type="transmembrane region" description="Helical" evidence="4">
    <location>
        <begin position="314"/>
        <end position="335"/>
    </location>
</feature>
<organism evidence="6 7">
    <name type="scientific">Phragmitibacter flavus</name>
    <dbReference type="NCBI Taxonomy" id="2576071"/>
    <lineage>
        <taxon>Bacteria</taxon>
        <taxon>Pseudomonadati</taxon>
        <taxon>Verrucomicrobiota</taxon>
        <taxon>Verrucomicrobiia</taxon>
        <taxon>Verrucomicrobiales</taxon>
        <taxon>Verrucomicrobiaceae</taxon>
        <taxon>Phragmitibacter</taxon>
    </lineage>
</organism>
<dbReference type="InterPro" id="IPR001173">
    <property type="entry name" value="Glyco_trans_2-like"/>
</dbReference>
<dbReference type="EMBL" id="VAUV01000014">
    <property type="protein sequence ID" value="TLD69251.1"/>
    <property type="molecule type" value="Genomic_DNA"/>
</dbReference>
<evidence type="ECO:0000256" key="1">
    <source>
        <dbReference type="ARBA" id="ARBA00006739"/>
    </source>
</evidence>
<accession>A0A5R8KAC9</accession>
<dbReference type="PANTHER" id="PTHR43630">
    <property type="entry name" value="POLY-BETA-1,6-N-ACETYL-D-GLUCOSAMINE SYNTHASE"/>
    <property type="match status" value="1"/>
</dbReference>
<comment type="similarity">
    <text evidence="1">Belongs to the glycosyltransferase 2 family.</text>
</comment>
<feature type="transmembrane region" description="Helical" evidence="4">
    <location>
        <begin position="26"/>
        <end position="51"/>
    </location>
</feature>
<feature type="transmembrane region" description="Helical" evidence="4">
    <location>
        <begin position="366"/>
        <end position="388"/>
    </location>
</feature>
<evidence type="ECO:0000256" key="3">
    <source>
        <dbReference type="ARBA" id="ARBA00022679"/>
    </source>
</evidence>
<evidence type="ECO:0000256" key="2">
    <source>
        <dbReference type="ARBA" id="ARBA00022676"/>
    </source>
</evidence>
<reference evidence="6 7" key="1">
    <citation type="submission" date="2019-05" db="EMBL/GenBank/DDBJ databases">
        <title>Verrucobacter flavum gen. nov., sp. nov. a new member of the family Verrucomicrobiaceae.</title>
        <authorList>
            <person name="Szuroczki S."/>
            <person name="Abbaszade G."/>
            <person name="Szabo A."/>
            <person name="Felfoldi T."/>
            <person name="Schumann P."/>
            <person name="Boka K."/>
            <person name="Keki Z."/>
            <person name="Toumi M."/>
            <person name="Toth E."/>
        </authorList>
    </citation>
    <scope>NUCLEOTIDE SEQUENCE [LARGE SCALE GENOMIC DNA]</scope>
    <source>
        <strain evidence="6 7">MG-N-17</strain>
    </source>
</reference>
<comment type="caution">
    <text evidence="6">The sequence shown here is derived from an EMBL/GenBank/DDBJ whole genome shotgun (WGS) entry which is preliminary data.</text>
</comment>
<evidence type="ECO:0000313" key="6">
    <source>
        <dbReference type="EMBL" id="TLD69251.1"/>
    </source>
</evidence>
<keyword evidence="4" id="KW-1133">Transmembrane helix</keyword>
<dbReference type="AlphaFoldDB" id="A0A5R8KAC9"/>